<evidence type="ECO:0000313" key="1">
    <source>
        <dbReference type="EMBL" id="MBN3545135.1"/>
    </source>
</evidence>
<dbReference type="RefSeq" id="WP_188403235.1">
    <property type="nucleotide sequence ID" value="NZ_BMCE01000002.1"/>
</dbReference>
<organism evidence="1 2">
    <name type="scientific">Fictibacillus barbaricus</name>
    <dbReference type="NCBI Taxonomy" id="182136"/>
    <lineage>
        <taxon>Bacteria</taxon>
        <taxon>Bacillati</taxon>
        <taxon>Bacillota</taxon>
        <taxon>Bacilli</taxon>
        <taxon>Bacillales</taxon>
        <taxon>Fictibacillaceae</taxon>
        <taxon>Fictibacillus</taxon>
    </lineage>
</organism>
<evidence type="ECO:0000313" key="2">
    <source>
        <dbReference type="Proteomes" id="UP001319060"/>
    </source>
</evidence>
<proteinExistence type="predicted"/>
<dbReference type="Pfam" id="PF06338">
    <property type="entry name" value="ComK"/>
    <property type="match status" value="1"/>
</dbReference>
<dbReference type="Proteomes" id="UP001319060">
    <property type="component" value="Unassembled WGS sequence"/>
</dbReference>
<reference evidence="1 2" key="1">
    <citation type="submission" date="2021-01" db="EMBL/GenBank/DDBJ databases">
        <title>Genome Sequencing of Type Strains.</title>
        <authorList>
            <person name="Lemaire J.F."/>
            <person name="Inderbitzin P."/>
            <person name="Collins S.B."/>
            <person name="Wespe N."/>
            <person name="Knight-Connoni V."/>
        </authorList>
    </citation>
    <scope>NUCLEOTIDE SEQUENCE [LARGE SCALE GENOMIC DNA]</scope>
    <source>
        <strain evidence="1 2">DSM 14730</strain>
    </source>
</reference>
<gene>
    <name evidence="1" type="ORF">JYA64_07510</name>
</gene>
<comment type="caution">
    <text evidence="1">The sequence shown here is derived from an EMBL/GenBank/DDBJ whole genome shotgun (WGS) entry which is preliminary data.</text>
</comment>
<sequence length="176" mass="20500">MKYKFVQDKVEEYLINSDTMAIHPFVNQWGAVCAEIYERDAVILVEKKPTRIIVDTCPYYGGTYDGKKEAARINLGKLCFAPIMINSKLDIFFFPTQSPRKDTCIWLSHPHIDDYEKIGLKKVRVIFSNGMDLPIDSSHSAFRGKLHRAAHYRTMLTNRTTEKERERLRNRDLILT</sequence>
<name>A0ABS2ZEJ9_9BACL</name>
<protein>
    <submittedName>
        <fullName evidence="1">Competence protein ComK</fullName>
    </submittedName>
</protein>
<keyword evidence="2" id="KW-1185">Reference proteome</keyword>
<accession>A0ABS2ZEJ9</accession>
<dbReference type="EMBL" id="JAFHKS010000042">
    <property type="protein sequence ID" value="MBN3545135.1"/>
    <property type="molecule type" value="Genomic_DNA"/>
</dbReference>
<dbReference type="InterPro" id="IPR010461">
    <property type="entry name" value="ComK"/>
</dbReference>